<accession>A0A8R2AFF4</accession>
<evidence type="ECO:0000313" key="1">
    <source>
        <dbReference type="EnsemblMetazoa" id="XP_004922204.1"/>
    </source>
</evidence>
<dbReference type="EnsemblMetazoa" id="XM_004922147.4">
    <property type="protein sequence ID" value="XP_004922204.1"/>
    <property type="gene ID" value="LOC101747157"/>
</dbReference>
<evidence type="ECO:0000313" key="2">
    <source>
        <dbReference type="Proteomes" id="UP000005204"/>
    </source>
</evidence>
<proteinExistence type="predicted"/>
<dbReference type="RefSeq" id="XP_062526916.1">
    <property type="nucleotide sequence ID" value="XM_062670932.1"/>
</dbReference>
<dbReference type="Proteomes" id="UP000005204">
    <property type="component" value="Unassembled WGS sequence"/>
</dbReference>
<protein>
    <submittedName>
        <fullName evidence="1">Uncharacterized protein</fullName>
    </submittedName>
</protein>
<dbReference type="AlphaFoldDB" id="A0A8R2AFF4"/>
<dbReference type="RefSeq" id="XP_004922204.1">
    <property type="nucleotide sequence ID" value="XM_004922147.5"/>
</dbReference>
<organism evidence="1 2">
    <name type="scientific">Bombyx mori</name>
    <name type="common">Silk moth</name>
    <dbReference type="NCBI Taxonomy" id="7091"/>
    <lineage>
        <taxon>Eukaryota</taxon>
        <taxon>Metazoa</taxon>
        <taxon>Ecdysozoa</taxon>
        <taxon>Arthropoda</taxon>
        <taxon>Hexapoda</taxon>
        <taxon>Insecta</taxon>
        <taxon>Pterygota</taxon>
        <taxon>Neoptera</taxon>
        <taxon>Endopterygota</taxon>
        <taxon>Lepidoptera</taxon>
        <taxon>Glossata</taxon>
        <taxon>Ditrysia</taxon>
        <taxon>Bombycoidea</taxon>
        <taxon>Bombycidae</taxon>
        <taxon>Bombycinae</taxon>
        <taxon>Bombyx</taxon>
    </lineage>
</organism>
<reference evidence="2" key="1">
    <citation type="journal article" date="2008" name="Insect Biochem. Mol. Biol.">
        <title>The genome of a lepidopteran model insect, the silkworm Bombyx mori.</title>
        <authorList>
            <consortium name="International Silkworm Genome Consortium"/>
        </authorList>
    </citation>
    <scope>NUCLEOTIDE SEQUENCE [LARGE SCALE GENOMIC DNA]</scope>
    <source>
        <strain evidence="2">p50T</strain>
    </source>
</reference>
<dbReference type="RefSeq" id="XP_062526917.1">
    <property type="nucleotide sequence ID" value="XM_062670933.1"/>
</dbReference>
<dbReference type="RefSeq" id="XP_062526918.1">
    <property type="nucleotide sequence ID" value="XM_062670934.1"/>
</dbReference>
<keyword evidence="2" id="KW-1185">Reference proteome</keyword>
<sequence length="239" mass="27676">MSAFKTLKEVSQNFEQELKQLSNVLFSAKIGETFEDAVSKKLQELSLFSSKLKLLRAKPVSLTPQITEQVKTEEIIKEYGDVAAIKLLEKVTVKCVAQTHAVKKLITTPDRALDAEMLTRKQNIMEALTNYRDKETSLRHFEMILQEKQYEHNLLRAEWDKSLGELRDMKAAVSDDEEMDTNSAYYVRLRTLVSKMEMIRWLIGRLVVCRKESRNDPRRALQALKMARQVLDVDTFMSD</sequence>
<dbReference type="GeneID" id="101747157"/>
<dbReference type="OrthoDB" id="7464812at2759"/>
<name>A0A8R2AFF4_BOMMO</name>
<dbReference type="KEGG" id="bmor:101747157"/>
<reference evidence="1" key="2">
    <citation type="submission" date="2022-06" db="UniProtKB">
        <authorList>
            <consortium name="EnsemblMetazoa"/>
        </authorList>
    </citation>
    <scope>IDENTIFICATION</scope>
    <source>
        <strain evidence="1">p50T (Dazao)</strain>
    </source>
</reference>